<keyword evidence="3" id="KW-1185">Reference proteome</keyword>
<dbReference type="PANTHER" id="PTHR21310">
    <property type="entry name" value="AMINOGLYCOSIDE PHOSPHOTRANSFERASE-RELATED-RELATED"/>
    <property type="match status" value="1"/>
</dbReference>
<dbReference type="Gene3D" id="3.90.1200.10">
    <property type="match status" value="1"/>
</dbReference>
<dbReference type="SUPFAM" id="SSF56112">
    <property type="entry name" value="Protein kinase-like (PK-like)"/>
    <property type="match status" value="1"/>
</dbReference>
<evidence type="ECO:0000313" key="2">
    <source>
        <dbReference type="EMBL" id="QPG95336.1"/>
    </source>
</evidence>
<dbReference type="InterPro" id="IPR011009">
    <property type="entry name" value="Kinase-like_dom_sf"/>
</dbReference>
<dbReference type="PANTHER" id="PTHR21310:SF15">
    <property type="entry name" value="AMINOGLYCOSIDE PHOSPHOTRANSFERASE DOMAIN-CONTAINING PROTEIN"/>
    <property type="match status" value="1"/>
</dbReference>
<gene>
    <name evidence="2" type="ORF">C2857_000178</name>
</gene>
<proteinExistence type="predicted"/>
<sequence>MDKIRWGVRIPISPLVSDGWNKLQSEVATMRFIQRNTTIPIPEIHAYGNGERLTDNSHTTQAFLIMDQLPGQPLQLDTLCSSATDKRNRFYADFGGILAQLHELQFPQTGSLYPDPEDDARSVVGPSLCLVENDLKVNTGARRRIAPALKSTTAAIRHQYDMLTDAFDVPTADASQDTAMREIFAMLSLADLLPNFCRSPSSTGSFALCHGDLRCENILVDDDLRIQGILDWEWATILPQQLCTPPLWICGHDPSMADSTRNKIFEDFQRAISVDHKYSKCLRFWKEEQLCLSIAQILRHPHHLIPIYYQHIYPRIYKEPFANAAKTFFASEDKQRTLQDRLGASERYTNHLKQQGLFVADEFVHELRDLLERSAKLQEALAAKGMR</sequence>
<name>A0A7S9KMZ3_EPIFF</name>
<protein>
    <recommendedName>
        <fullName evidence="1">Aminoglycoside phosphotransferase domain-containing protein</fullName>
    </recommendedName>
</protein>
<evidence type="ECO:0000259" key="1">
    <source>
        <dbReference type="Pfam" id="PF01636"/>
    </source>
</evidence>
<organism evidence="2 3">
    <name type="scientific">Epichloe festucae (strain Fl1)</name>
    <dbReference type="NCBI Taxonomy" id="877507"/>
    <lineage>
        <taxon>Eukaryota</taxon>
        <taxon>Fungi</taxon>
        <taxon>Dikarya</taxon>
        <taxon>Ascomycota</taxon>
        <taxon>Pezizomycotina</taxon>
        <taxon>Sordariomycetes</taxon>
        <taxon>Hypocreomycetidae</taxon>
        <taxon>Hypocreales</taxon>
        <taxon>Clavicipitaceae</taxon>
        <taxon>Epichloe</taxon>
    </lineage>
</organism>
<feature type="domain" description="Aminoglycoside phosphotransferase" evidence="1">
    <location>
        <begin position="23"/>
        <end position="237"/>
    </location>
</feature>
<dbReference type="EMBL" id="CP031386">
    <property type="protein sequence ID" value="QPG95336.1"/>
    <property type="molecule type" value="Genomic_DNA"/>
</dbReference>
<dbReference type="Pfam" id="PF01636">
    <property type="entry name" value="APH"/>
    <property type="match status" value="1"/>
</dbReference>
<dbReference type="AlphaFoldDB" id="A0A7S9KMZ3"/>
<reference evidence="2 3" key="1">
    <citation type="journal article" date="2018" name="PLoS Genet.">
        <title>Repeat elements organise 3D genome structure and mediate transcription in the filamentous fungus Epichloe festucae.</title>
        <authorList>
            <person name="Winter D.J."/>
            <person name="Ganley A.R.D."/>
            <person name="Young C.A."/>
            <person name="Liachko I."/>
            <person name="Schardl C.L."/>
            <person name="Dupont P.Y."/>
            <person name="Berry D."/>
            <person name="Ram A."/>
            <person name="Scott B."/>
            <person name="Cox M.P."/>
        </authorList>
    </citation>
    <scope>NUCLEOTIDE SEQUENCE [LARGE SCALE GENOMIC DNA]</scope>
    <source>
        <strain evidence="2 3">Fl1</strain>
    </source>
</reference>
<dbReference type="InterPro" id="IPR051678">
    <property type="entry name" value="AGP_Transferase"/>
</dbReference>
<accession>A0A7S9KMZ3</accession>
<dbReference type="OrthoDB" id="10003767at2759"/>
<evidence type="ECO:0000313" key="3">
    <source>
        <dbReference type="Proteomes" id="UP000594364"/>
    </source>
</evidence>
<dbReference type="InterPro" id="IPR002575">
    <property type="entry name" value="Aminoglycoside_PTrfase"/>
</dbReference>
<dbReference type="Proteomes" id="UP000594364">
    <property type="component" value="Chromosome 2"/>
</dbReference>